<name>A0A9D1GKU0_9FIRM</name>
<feature type="non-terminal residue" evidence="1">
    <location>
        <position position="1"/>
    </location>
</feature>
<sequence>KGEKIRAHEFHYWDSDCCGHQMEAKKPDGRRSWACMQAKNRVLAGFPHLYYPSCPEFAARFVEACRIYREEKKKG</sequence>
<evidence type="ECO:0000313" key="2">
    <source>
        <dbReference type="Proteomes" id="UP000886860"/>
    </source>
</evidence>
<comment type="caution">
    <text evidence="1">The sequence shown here is derived from an EMBL/GenBank/DDBJ whole genome shotgun (WGS) entry which is preliminary data.</text>
</comment>
<reference evidence="1" key="1">
    <citation type="submission" date="2020-10" db="EMBL/GenBank/DDBJ databases">
        <authorList>
            <person name="Gilroy R."/>
        </authorList>
    </citation>
    <scope>NUCLEOTIDE SEQUENCE</scope>
    <source>
        <strain evidence="1">CHK123-3438</strain>
    </source>
</reference>
<dbReference type="AlphaFoldDB" id="A0A9D1GKU0"/>
<dbReference type="PROSITE" id="PS51274">
    <property type="entry name" value="GATASE_COBBQ"/>
    <property type="match status" value="1"/>
</dbReference>
<dbReference type="Proteomes" id="UP000886860">
    <property type="component" value="Unassembled WGS sequence"/>
</dbReference>
<evidence type="ECO:0000313" key="1">
    <source>
        <dbReference type="EMBL" id="HIT42978.1"/>
    </source>
</evidence>
<protein>
    <submittedName>
        <fullName evidence="1">Cobyrinic acid a,c-diamide synthase</fullName>
    </submittedName>
</protein>
<proteinExistence type="predicted"/>
<accession>A0A9D1GKU0</accession>
<organism evidence="1 2">
    <name type="scientific">Candidatus Caccovicinus merdipullorum</name>
    <dbReference type="NCBI Taxonomy" id="2840724"/>
    <lineage>
        <taxon>Bacteria</taxon>
        <taxon>Bacillati</taxon>
        <taxon>Bacillota</taxon>
        <taxon>Clostridia</taxon>
        <taxon>Eubacteriales</taxon>
        <taxon>Candidatus Caccovicinus</taxon>
    </lineage>
</organism>
<gene>
    <name evidence="1" type="ORF">IAB60_12950</name>
</gene>
<dbReference type="EMBL" id="DVKS01000216">
    <property type="protein sequence ID" value="HIT42978.1"/>
    <property type="molecule type" value="Genomic_DNA"/>
</dbReference>
<reference evidence="1" key="2">
    <citation type="journal article" date="2021" name="PeerJ">
        <title>Extensive microbial diversity within the chicken gut microbiome revealed by metagenomics and culture.</title>
        <authorList>
            <person name="Gilroy R."/>
            <person name="Ravi A."/>
            <person name="Getino M."/>
            <person name="Pursley I."/>
            <person name="Horton D.L."/>
            <person name="Alikhan N.F."/>
            <person name="Baker D."/>
            <person name="Gharbi K."/>
            <person name="Hall N."/>
            <person name="Watson M."/>
            <person name="Adriaenssens E.M."/>
            <person name="Foster-Nyarko E."/>
            <person name="Jarju S."/>
            <person name="Secka A."/>
            <person name="Antonio M."/>
            <person name="Oren A."/>
            <person name="Chaudhuri R.R."/>
            <person name="La Ragione R."/>
            <person name="Hildebrand F."/>
            <person name="Pallen M.J."/>
        </authorList>
    </citation>
    <scope>NUCLEOTIDE SEQUENCE</scope>
    <source>
        <strain evidence="1">CHK123-3438</strain>
    </source>
</reference>